<organism evidence="2 3">
    <name type="scientific">Eruca vesicaria subsp. sativa</name>
    <name type="common">Garden rocket</name>
    <name type="synonym">Eruca sativa</name>
    <dbReference type="NCBI Taxonomy" id="29727"/>
    <lineage>
        <taxon>Eukaryota</taxon>
        <taxon>Viridiplantae</taxon>
        <taxon>Streptophyta</taxon>
        <taxon>Embryophyta</taxon>
        <taxon>Tracheophyta</taxon>
        <taxon>Spermatophyta</taxon>
        <taxon>Magnoliopsida</taxon>
        <taxon>eudicotyledons</taxon>
        <taxon>Gunneridae</taxon>
        <taxon>Pentapetalae</taxon>
        <taxon>rosids</taxon>
        <taxon>malvids</taxon>
        <taxon>Brassicales</taxon>
        <taxon>Brassicaceae</taxon>
        <taxon>Brassiceae</taxon>
        <taxon>Eruca</taxon>
    </lineage>
</organism>
<reference evidence="2 3" key="1">
    <citation type="submission" date="2022-03" db="EMBL/GenBank/DDBJ databases">
        <authorList>
            <person name="Macdonald S."/>
            <person name="Ahmed S."/>
            <person name="Newling K."/>
        </authorList>
    </citation>
    <scope>NUCLEOTIDE SEQUENCE [LARGE SCALE GENOMIC DNA]</scope>
</reference>
<dbReference type="PANTHER" id="PTHR37183">
    <property type="entry name" value="PLANT THIONIN FAMILY PROTEIN"/>
    <property type="match status" value="1"/>
</dbReference>
<dbReference type="PANTHER" id="PTHR37183:SF1">
    <property type="entry name" value="PLANT THIONIN FAMILY PROTEIN"/>
    <property type="match status" value="1"/>
</dbReference>
<evidence type="ECO:0000256" key="1">
    <source>
        <dbReference type="SAM" id="SignalP"/>
    </source>
</evidence>
<name>A0ABC8J8K8_ERUVS</name>
<dbReference type="EMBL" id="CAKOAT010068488">
    <property type="protein sequence ID" value="CAH8307966.1"/>
    <property type="molecule type" value="Genomic_DNA"/>
</dbReference>
<sequence length="69" mass="7429">MKKQVTIVPVLLILMALCSNLDMVVEAQLGPGDCYDGCSTGCVQRDCEHFLQERRPDSIASAPFGAAQS</sequence>
<comment type="caution">
    <text evidence="2">The sequence shown here is derived from an EMBL/GenBank/DDBJ whole genome shotgun (WGS) entry which is preliminary data.</text>
</comment>
<evidence type="ECO:0000313" key="3">
    <source>
        <dbReference type="Proteomes" id="UP001642260"/>
    </source>
</evidence>
<feature type="signal peptide" evidence="1">
    <location>
        <begin position="1"/>
        <end position="27"/>
    </location>
</feature>
<protein>
    <submittedName>
        <fullName evidence="2">Uncharacterized protein</fullName>
    </submittedName>
</protein>
<feature type="chain" id="PRO_5044757623" evidence="1">
    <location>
        <begin position="28"/>
        <end position="69"/>
    </location>
</feature>
<proteinExistence type="predicted"/>
<dbReference type="AlphaFoldDB" id="A0ABC8J8K8"/>
<evidence type="ECO:0000313" key="2">
    <source>
        <dbReference type="EMBL" id="CAH8307966.1"/>
    </source>
</evidence>
<keyword evidence="1" id="KW-0732">Signal</keyword>
<gene>
    <name evidence="2" type="ORF">ERUC_LOCUS5059</name>
</gene>
<keyword evidence="3" id="KW-1185">Reference proteome</keyword>
<accession>A0ABC8J8K8</accession>
<dbReference type="Proteomes" id="UP001642260">
    <property type="component" value="Unassembled WGS sequence"/>
</dbReference>